<feature type="binding site" evidence="5">
    <location>
        <position position="30"/>
    </location>
    <ligand>
        <name>NAD(+)</name>
        <dbReference type="ChEBI" id="CHEBI:57540"/>
    </ligand>
</feature>
<keyword evidence="5" id="KW-0520">NAD</keyword>
<dbReference type="FunFam" id="3.40.50.720:FF:000009">
    <property type="entry name" value="Fatty oxidation complex, alpha subunit"/>
    <property type="match status" value="1"/>
</dbReference>
<proteinExistence type="inferred from homology"/>
<accession>A0A264W3J7</accession>
<keyword evidence="10" id="KW-1185">Reference proteome</keyword>
<organism evidence="9 10">
    <name type="scientific">Tetzosporium hominis</name>
    <dbReference type="NCBI Taxonomy" id="2020506"/>
    <lineage>
        <taxon>Bacteria</taxon>
        <taxon>Bacillati</taxon>
        <taxon>Bacillota</taxon>
        <taxon>Bacilli</taxon>
        <taxon>Bacillales</taxon>
        <taxon>Caryophanaceae</taxon>
        <taxon>Tetzosporium</taxon>
    </lineage>
</organism>
<reference evidence="9 10" key="1">
    <citation type="submission" date="2017-07" db="EMBL/GenBank/DDBJ databases">
        <title>Tetzosporium hominis gen.nov. sp.nov.</title>
        <authorList>
            <person name="Tetz G."/>
            <person name="Tetz V."/>
        </authorList>
    </citation>
    <scope>NUCLEOTIDE SEQUENCE [LARGE SCALE GENOMIC DNA]</scope>
    <source>
        <strain evidence="9 10">VT-49</strain>
    </source>
</reference>
<dbReference type="PIRSF" id="PIRSF000105">
    <property type="entry name" value="HCDH"/>
    <property type="match status" value="1"/>
</dbReference>
<evidence type="ECO:0000256" key="6">
    <source>
        <dbReference type="PIRSR" id="PIRSR000105-3"/>
    </source>
</evidence>
<feature type="site" description="Important for catalytic activity" evidence="4">
    <location>
        <position position="137"/>
    </location>
</feature>
<dbReference type="InterPro" id="IPR013328">
    <property type="entry name" value="6PGD_dom2"/>
</dbReference>
<dbReference type="InterPro" id="IPR022694">
    <property type="entry name" value="3-OHacyl-CoA_DH"/>
</dbReference>
<feature type="domain" description="3-hydroxyacyl-CoA dehydrogenase C-terminal" evidence="7">
    <location>
        <begin position="184"/>
        <end position="279"/>
    </location>
</feature>
<evidence type="ECO:0000259" key="8">
    <source>
        <dbReference type="Pfam" id="PF02737"/>
    </source>
</evidence>
<dbReference type="AlphaFoldDB" id="A0A264W3J7"/>
<dbReference type="GO" id="GO:0008691">
    <property type="term" value="F:3-hydroxybutyryl-CoA dehydrogenase activity"/>
    <property type="evidence" value="ECO:0007669"/>
    <property type="project" value="TreeGrafter"/>
</dbReference>
<comment type="similarity">
    <text evidence="2">Belongs to the 3-hydroxyacyl-CoA dehydrogenase family.</text>
</comment>
<evidence type="ECO:0000256" key="5">
    <source>
        <dbReference type="PIRSR" id="PIRSR000105-2"/>
    </source>
</evidence>
<feature type="domain" description="3-hydroxyacyl-CoA dehydrogenase NAD binding" evidence="8">
    <location>
        <begin position="2"/>
        <end position="180"/>
    </location>
</feature>
<dbReference type="Pfam" id="PF00725">
    <property type="entry name" value="3HCDH"/>
    <property type="match status" value="1"/>
</dbReference>
<sequence length="280" mass="30698">MKIGVLGAGTMGHGIAQAFAMSGYEVKLFDIEQTSLDKAKKSIHKSVSKIHEKQGKEIQATEEVVQRIDYVTEIEKLAESDLIIEAIVEQMAIKKTVFKQLGDICKESTILASNTSGLSVTELGAASERPEQVVGMHFFNPVPLMKLVEVVKAEETSEETLQSVKDVITSLGKEAITVLDSPLFVVNRILVPMLNEAMIVYGEGLASKEDIDRGMMLGTNQPIGPLALADLIGLDTLQFVCETLFTETGDSKYRVPLILKKKVRAGHYGRKSGRGFYSYE</sequence>
<dbReference type="Gene3D" id="3.40.50.720">
    <property type="entry name" value="NAD(P)-binding Rossmann-like Domain"/>
    <property type="match status" value="1"/>
</dbReference>
<evidence type="ECO:0000313" key="10">
    <source>
        <dbReference type="Proteomes" id="UP000217065"/>
    </source>
</evidence>
<dbReference type="RefSeq" id="WP_094942785.1">
    <property type="nucleotide sequence ID" value="NZ_NOKQ01000204.1"/>
</dbReference>
<evidence type="ECO:0000256" key="1">
    <source>
        <dbReference type="ARBA" id="ARBA00005086"/>
    </source>
</evidence>
<dbReference type="InterPro" id="IPR008927">
    <property type="entry name" value="6-PGluconate_DH-like_C_sf"/>
</dbReference>
<dbReference type="SUPFAM" id="SSF51735">
    <property type="entry name" value="NAD(P)-binding Rossmann-fold domains"/>
    <property type="match status" value="1"/>
</dbReference>
<evidence type="ECO:0000313" key="9">
    <source>
        <dbReference type="EMBL" id="OZS78131.1"/>
    </source>
</evidence>
<keyword evidence="3" id="KW-0560">Oxidoreductase</keyword>
<feature type="binding site" evidence="5">
    <location>
        <position position="140"/>
    </location>
    <ligand>
        <name>NAD(+)</name>
        <dbReference type="ChEBI" id="CHEBI:57540"/>
    </ligand>
</feature>
<dbReference type="Proteomes" id="UP000217065">
    <property type="component" value="Unassembled WGS sequence"/>
</dbReference>
<feature type="binding site" evidence="5">
    <location>
        <begin position="7"/>
        <end position="12"/>
    </location>
    <ligand>
        <name>NAD(+)</name>
        <dbReference type="ChEBI" id="CHEBI:57540"/>
    </ligand>
</feature>
<comment type="caution">
    <text evidence="9">The sequence shown here is derived from an EMBL/GenBank/DDBJ whole genome shotgun (WGS) entry which is preliminary data.</text>
</comment>
<name>A0A264W3J7_9BACL</name>
<feature type="binding site" evidence="5">
    <location>
        <position position="89"/>
    </location>
    <ligand>
        <name>NAD(+)</name>
        <dbReference type="ChEBI" id="CHEBI:57540"/>
    </ligand>
</feature>
<dbReference type="Pfam" id="PF02737">
    <property type="entry name" value="3HCDH_N"/>
    <property type="match status" value="1"/>
</dbReference>
<feature type="binding site" evidence="6">
    <location>
        <position position="116"/>
    </location>
    <ligand>
        <name>CoA</name>
        <dbReference type="ChEBI" id="CHEBI:57287"/>
    </ligand>
</feature>
<dbReference type="PANTHER" id="PTHR48075">
    <property type="entry name" value="3-HYDROXYACYL-COA DEHYDROGENASE FAMILY PROTEIN"/>
    <property type="match status" value="1"/>
</dbReference>
<evidence type="ECO:0000256" key="2">
    <source>
        <dbReference type="ARBA" id="ARBA00009463"/>
    </source>
</evidence>
<evidence type="ECO:0000256" key="3">
    <source>
        <dbReference type="ARBA" id="ARBA00023002"/>
    </source>
</evidence>
<evidence type="ECO:0000256" key="4">
    <source>
        <dbReference type="PIRSR" id="PIRSR000105-1"/>
    </source>
</evidence>
<dbReference type="PANTHER" id="PTHR48075:SF5">
    <property type="entry name" value="3-HYDROXYBUTYRYL-COA DEHYDROGENASE"/>
    <property type="match status" value="1"/>
</dbReference>
<feature type="binding site" evidence="6">
    <location>
        <position position="53"/>
    </location>
    <ligand>
        <name>CoA</name>
        <dbReference type="ChEBI" id="CHEBI:57287"/>
    </ligand>
</feature>
<dbReference type="InterPro" id="IPR006108">
    <property type="entry name" value="3HC_DH_C"/>
</dbReference>
<feature type="binding site" evidence="5">
    <location>
        <position position="94"/>
    </location>
    <ligand>
        <name>NAD(+)</name>
        <dbReference type="ChEBI" id="CHEBI:57540"/>
    </ligand>
</feature>
<evidence type="ECO:0000259" key="7">
    <source>
        <dbReference type="Pfam" id="PF00725"/>
    </source>
</evidence>
<feature type="binding site" evidence="5">
    <location>
        <position position="116"/>
    </location>
    <ligand>
        <name>NAD(+)</name>
        <dbReference type="ChEBI" id="CHEBI:57540"/>
    </ligand>
</feature>
<dbReference type="InterPro" id="IPR036291">
    <property type="entry name" value="NAD(P)-bd_dom_sf"/>
</dbReference>
<dbReference type="Gene3D" id="1.10.1040.10">
    <property type="entry name" value="N-(1-d-carboxylethyl)-l-norvaline Dehydrogenase, domain 2"/>
    <property type="match status" value="1"/>
</dbReference>
<feature type="binding site" evidence="6">
    <location>
        <position position="46"/>
    </location>
    <ligand>
        <name>CoA</name>
        <dbReference type="ChEBI" id="CHEBI:57287"/>
    </ligand>
</feature>
<protein>
    <submittedName>
        <fullName evidence="9">3-hydroxybutyryl-CoA dehydrogenase</fullName>
    </submittedName>
</protein>
<comment type="pathway">
    <text evidence="1">Lipid metabolism; butanoate metabolism.</text>
</comment>
<dbReference type="GO" id="GO:0006635">
    <property type="term" value="P:fatty acid beta-oxidation"/>
    <property type="evidence" value="ECO:0007669"/>
    <property type="project" value="TreeGrafter"/>
</dbReference>
<feature type="binding site" evidence="5">
    <location>
        <position position="271"/>
    </location>
    <ligand>
        <name>NAD(+)</name>
        <dbReference type="ChEBI" id="CHEBI:57540"/>
    </ligand>
</feature>
<dbReference type="InterPro" id="IPR006176">
    <property type="entry name" value="3-OHacyl-CoA_DH_NAD-bd"/>
</dbReference>
<dbReference type="EMBL" id="NOKQ01000204">
    <property type="protein sequence ID" value="OZS78131.1"/>
    <property type="molecule type" value="Genomic_DNA"/>
</dbReference>
<dbReference type="SUPFAM" id="SSF48179">
    <property type="entry name" value="6-phosphogluconate dehydrogenase C-terminal domain-like"/>
    <property type="match status" value="1"/>
</dbReference>
<dbReference type="GO" id="GO:0070403">
    <property type="term" value="F:NAD+ binding"/>
    <property type="evidence" value="ECO:0007669"/>
    <property type="project" value="InterPro"/>
</dbReference>
<dbReference type="OrthoDB" id="9771883at2"/>
<gene>
    <name evidence="9" type="ORF">CF394_07820</name>
</gene>